<evidence type="ECO:0008006" key="5">
    <source>
        <dbReference type="Google" id="ProtNLM"/>
    </source>
</evidence>
<evidence type="ECO:0000313" key="4">
    <source>
        <dbReference type="Proteomes" id="UP000317355"/>
    </source>
</evidence>
<feature type="compositionally biased region" description="Basic and acidic residues" evidence="1">
    <location>
        <begin position="173"/>
        <end position="184"/>
    </location>
</feature>
<feature type="chain" id="PRO_5021718755" description="Protein NosL" evidence="2">
    <location>
        <begin position="20"/>
        <end position="184"/>
    </location>
</feature>
<gene>
    <name evidence="3" type="ORF">FHK82_04870</name>
</gene>
<dbReference type="EMBL" id="VMRY01000010">
    <property type="protein sequence ID" value="TVT58050.1"/>
    <property type="molecule type" value="Genomic_DNA"/>
</dbReference>
<proteinExistence type="predicted"/>
<comment type="caution">
    <text evidence="3">The sequence shown here is derived from an EMBL/GenBank/DDBJ whole genome shotgun (WGS) entry which is preliminary data.</text>
</comment>
<accession>A0A558DAK8</accession>
<protein>
    <recommendedName>
        <fullName evidence="5">Protein NosL</fullName>
    </recommendedName>
</protein>
<organism evidence="3 4">
    <name type="scientific">Sedimenticola thiotaurini</name>
    <dbReference type="NCBI Taxonomy" id="1543721"/>
    <lineage>
        <taxon>Bacteria</taxon>
        <taxon>Pseudomonadati</taxon>
        <taxon>Pseudomonadota</taxon>
        <taxon>Gammaproteobacteria</taxon>
        <taxon>Chromatiales</taxon>
        <taxon>Sedimenticolaceae</taxon>
        <taxon>Sedimenticola</taxon>
    </lineage>
</organism>
<reference evidence="3 4" key="1">
    <citation type="submission" date="2019-07" db="EMBL/GenBank/DDBJ databases">
        <title>The pathways for chlorine oxyanion respiration interact through the shared metabolite chlorate.</title>
        <authorList>
            <person name="Barnum T.P."/>
            <person name="Cheng Y."/>
            <person name="Hill K.A."/>
            <person name="Lucas L.N."/>
            <person name="Carlson H.K."/>
            <person name="Coates J.D."/>
        </authorList>
    </citation>
    <scope>NUCLEOTIDE SEQUENCE [LARGE SCALE GENOMIC DNA]</scope>
    <source>
        <strain evidence="3">BK-3</strain>
    </source>
</reference>
<evidence type="ECO:0000256" key="1">
    <source>
        <dbReference type="SAM" id="MobiDB-lite"/>
    </source>
</evidence>
<dbReference type="AlphaFoldDB" id="A0A558DAK8"/>
<feature type="signal peptide" evidence="2">
    <location>
        <begin position="1"/>
        <end position="19"/>
    </location>
</feature>
<sequence>MARLFFLCLLLLLIGQLTGCSGPPNSGPGEVIWDRSACERCRMVLSDHRHAAQIRVFPADKKRSRLLQFDDIGCAVIWLEDNPSWKDDPKTEIWVADREGQGWLDARKAIYVKGDVTPMEYGLGAQVSAVAGGLDFPQAKAHIIEVEKRFNLHGVDLLKRLEERQKTPVPESEQAHKHTAGESQ</sequence>
<dbReference type="Proteomes" id="UP000317355">
    <property type="component" value="Unassembled WGS sequence"/>
</dbReference>
<evidence type="ECO:0000256" key="2">
    <source>
        <dbReference type="SAM" id="SignalP"/>
    </source>
</evidence>
<name>A0A558DAK8_9GAMM</name>
<evidence type="ECO:0000313" key="3">
    <source>
        <dbReference type="EMBL" id="TVT58050.1"/>
    </source>
</evidence>
<feature type="region of interest" description="Disordered" evidence="1">
    <location>
        <begin position="163"/>
        <end position="184"/>
    </location>
</feature>
<dbReference type="SUPFAM" id="SSF160387">
    <property type="entry name" value="NosL/MerB-like"/>
    <property type="match status" value="1"/>
</dbReference>
<keyword evidence="2" id="KW-0732">Signal</keyword>